<organism evidence="2 3">
    <name type="scientific">Phyllotreta striolata</name>
    <name type="common">Striped flea beetle</name>
    <name type="synonym">Crioceris striolata</name>
    <dbReference type="NCBI Taxonomy" id="444603"/>
    <lineage>
        <taxon>Eukaryota</taxon>
        <taxon>Metazoa</taxon>
        <taxon>Ecdysozoa</taxon>
        <taxon>Arthropoda</taxon>
        <taxon>Hexapoda</taxon>
        <taxon>Insecta</taxon>
        <taxon>Pterygota</taxon>
        <taxon>Neoptera</taxon>
        <taxon>Endopterygota</taxon>
        <taxon>Coleoptera</taxon>
        <taxon>Polyphaga</taxon>
        <taxon>Cucujiformia</taxon>
        <taxon>Chrysomeloidea</taxon>
        <taxon>Chrysomelidae</taxon>
        <taxon>Galerucinae</taxon>
        <taxon>Alticini</taxon>
        <taxon>Phyllotreta</taxon>
    </lineage>
</organism>
<dbReference type="AlphaFoldDB" id="A0A9N9TKT9"/>
<protein>
    <submittedName>
        <fullName evidence="2">Uncharacterized protein</fullName>
    </submittedName>
</protein>
<evidence type="ECO:0000313" key="2">
    <source>
        <dbReference type="EMBL" id="CAG9855765.1"/>
    </source>
</evidence>
<gene>
    <name evidence="2" type="ORF">PHYEVI_LOCUS2207</name>
</gene>
<dbReference type="OrthoDB" id="6716182at2759"/>
<evidence type="ECO:0000256" key="1">
    <source>
        <dbReference type="SAM" id="MobiDB-lite"/>
    </source>
</evidence>
<sequence>METRTSGGEQFTKTPVPLSKSPATSPSIRNMTQTVIVSLDETVTHDITYAPNLLGKLRFWTISRIFGIQCFDCKNIILTLRRWNKLFLEPNEFNRTVYKSPVTLCKLRCVSVARTWEVCFLFGDPDGKL</sequence>
<feature type="region of interest" description="Disordered" evidence="1">
    <location>
        <begin position="1"/>
        <end position="26"/>
    </location>
</feature>
<dbReference type="EMBL" id="OU900104">
    <property type="protein sequence ID" value="CAG9855765.1"/>
    <property type="molecule type" value="Genomic_DNA"/>
</dbReference>
<keyword evidence="3" id="KW-1185">Reference proteome</keyword>
<evidence type="ECO:0000313" key="3">
    <source>
        <dbReference type="Proteomes" id="UP001153712"/>
    </source>
</evidence>
<feature type="compositionally biased region" description="Polar residues" evidence="1">
    <location>
        <begin position="1"/>
        <end position="13"/>
    </location>
</feature>
<proteinExistence type="predicted"/>
<reference evidence="2" key="1">
    <citation type="submission" date="2022-01" db="EMBL/GenBank/DDBJ databases">
        <authorList>
            <person name="King R."/>
        </authorList>
    </citation>
    <scope>NUCLEOTIDE SEQUENCE</scope>
</reference>
<accession>A0A9N9TKT9</accession>
<dbReference type="Proteomes" id="UP001153712">
    <property type="component" value="Chromosome 11"/>
</dbReference>
<name>A0A9N9TKT9_PHYSR</name>